<dbReference type="Gene3D" id="3.10.450.50">
    <property type="match status" value="1"/>
</dbReference>
<accession>A0A399RLB1</accession>
<keyword evidence="1" id="KW-0732">Signal</keyword>
<dbReference type="InterPro" id="IPR032710">
    <property type="entry name" value="NTF2-like_dom_sf"/>
</dbReference>
<evidence type="ECO:0000259" key="2">
    <source>
        <dbReference type="Pfam" id="PF14534"/>
    </source>
</evidence>
<comment type="caution">
    <text evidence="3">The sequence shown here is derived from an EMBL/GenBank/DDBJ whole genome shotgun (WGS) entry which is preliminary data.</text>
</comment>
<dbReference type="PROSITE" id="PS51257">
    <property type="entry name" value="PROKAR_LIPOPROTEIN"/>
    <property type="match status" value="1"/>
</dbReference>
<dbReference type="InterPro" id="IPR027843">
    <property type="entry name" value="DUF4440"/>
</dbReference>
<dbReference type="Pfam" id="PF14534">
    <property type="entry name" value="DUF4440"/>
    <property type="match status" value="1"/>
</dbReference>
<feature type="domain" description="DUF4440" evidence="2">
    <location>
        <begin position="43"/>
        <end position="151"/>
    </location>
</feature>
<name>A0A399RLB1_9PROT</name>
<feature type="signal peptide" evidence="1">
    <location>
        <begin position="1"/>
        <end position="20"/>
    </location>
</feature>
<evidence type="ECO:0000256" key="1">
    <source>
        <dbReference type="SAM" id="SignalP"/>
    </source>
</evidence>
<dbReference type="RefSeq" id="WP_119374547.1">
    <property type="nucleotide sequence ID" value="NZ_QWFX01000005.1"/>
</dbReference>
<proteinExistence type="predicted"/>
<dbReference type="EMBL" id="QWFX01000005">
    <property type="protein sequence ID" value="RIJ32466.1"/>
    <property type="molecule type" value="Genomic_DNA"/>
</dbReference>
<dbReference type="SUPFAM" id="SSF54427">
    <property type="entry name" value="NTF2-like"/>
    <property type="match status" value="1"/>
</dbReference>
<feature type="chain" id="PRO_5017348378" evidence="1">
    <location>
        <begin position="21"/>
        <end position="160"/>
    </location>
</feature>
<evidence type="ECO:0000313" key="3">
    <source>
        <dbReference type="EMBL" id="RIJ32466.1"/>
    </source>
</evidence>
<organism evidence="3 4">
    <name type="scientific">Henriciella mobilis</name>
    <dbReference type="NCBI Taxonomy" id="2305467"/>
    <lineage>
        <taxon>Bacteria</taxon>
        <taxon>Pseudomonadati</taxon>
        <taxon>Pseudomonadota</taxon>
        <taxon>Alphaproteobacteria</taxon>
        <taxon>Hyphomonadales</taxon>
        <taxon>Hyphomonadaceae</taxon>
        <taxon>Henriciella</taxon>
    </lineage>
</organism>
<gene>
    <name evidence="3" type="ORF">D1223_01005</name>
</gene>
<dbReference type="Proteomes" id="UP000266385">
    <property type="component" value="Unassembled WGS sequence"/>
</dbReference>
<protein>
    <submittedName>
        <fullName evidence="3">Nuclear transport factor 2 family protein</fullName>
    </submittedName>
</protein>
<dbReference type="OrthoDB" id="120856at2"/>
<reference evidence="3 4" key="1">
    <citation type="submission" date="2018-08" db="EMBL/GenBank/DDBJ databases">
        <title>Henriciella mobilis sp. nov., isolated from seawater.</title>
        <authorList>
            <person name="Cheng H."/>
            <person name="Wu Y.-H."/>
            <person name="Xu X.-W."/>
            <person name="Guo L.-L."/>
        </authorList>
    </citation>
    <scope>NUCLEOTIDE SEQUENCE [LARGE SCALE GENOMIC DNA]</scope>
    <source>
        <strain evidence="3 4">JN25</strain>
    </source>
</reference>
<sequence>MRQTILAATALCLAGFSVTACQTAEPAAADASVPSVAEDEAAITALLDRQDEAWNAGDIEGFMDGYWQSPELRFASGGTVVRGYAPTLERYRTRYSSRAAMGTLDTSDLEIVRLSPDAAIVHGRWQLERENDTPGGLFTLVLRRMDGEWKIISDTTTSAD</sequence>
<keyword evidence="4" id="KW-1185">Reference proteome</keyword>
<evidence type="ECO:0000313" key="4">
    <source>
        <dbReference type="Proteomes" id="UP000266385"/>
    </source>
</evidence>
<dbReference type="AlphaFoldDB" id="A0A399RLB1"/>